<dbReference type="GO" id="GO:0005789">
    <property type="term" value="C:endoplasmic reticulum membrane"/>
    <property type="evidence" value="ECO:0007669"/>
    <property type="project" value="TreeGrafter"/>
</dbReference>
<name>A0A8I6TLW5_CIMLE</name>
<feature type="transmembrane region" description="Helical" evidence="12">
    <location>
        <begin position="26"/>
        <end position="47"/>
    </location>
</feature>
<dbReference type="PANTHER" id="PTHR11351">
    <property type="entry name" value="ACYL-COA DESATURASE"/>
    <property type="match status" value="1"/>
</dbReference>
<evidence type="ECO:0000256" key="6">
    <source>
        <dbReference type="ARBA" id="ARBA00022989"/>
    </source>
</evidence>
<protein>
    <recommendedName>
        <fullName evidence="15">Fatty acid desaturase</fullName>
    </recommendedName>
</protein>
<evidence type="ECO:0000313" key="13">
    <source>
        <dbReference type="EnsemblMetazoa" id="XP_024081400.1"/>
    </source>
</evidence>
<reference evidence="13" key="1">
    <citation type="submission" date="2022-01" db="UniProtKB">
        <authorList>
            <consortium name="EnsemblMetazoa"/>
        </authorList>
    </citation>
    <scope>IDENTIFICATION</scope>
</reference>
<dbReference type="OrthoDB" id="10260134at2759"/>
<evidence type="ECO:0000256" key="8">
    <source>
        <dbReference type="ARBA" id="ARBA00023098"/>
    </source>
</evidence>
<dbReference type="OMA" id="KNTWWLA"/>
<keyword evidence="9 12" id="KW-0472">Membrane</keyword>
<evidence type="ECO:0000256" key="4">
    <source>
        <dbReference type="ARBA" id="ARBA00022692"/>
    </source>
</evidence>
<dbReference type="Proteomes" id="UP000494040">
    <property type="component" value="Unassembled WGS sequence"/>
</dbReference>
<dbReference type="EnsemblMetazoa" id="XM_024225632.1">
    <property type="protein sequence ID" value="XP_024081400.1"/>
    <property type="gene ID" value="LOC106668577"/>
</dbReference>
<keyword evidence="8" id="KW-0443">Lipid metabolism</keyword>
<evidence type="ECO:0000256" key="5">
    <source>
        <dbReference type="ARBA" id="ARBA00022832"/>
    </source>
</evidence>
<keyword evidence="3 11" id="KW-0444">Lipid biosynthesis</keyword>
<keyword evidence="14" id="KW-1185">Reference proteome</keyword>
<dbReference type="GO" id="GO:0005506">
    <property type="term" value="F:iron ion binding"/>
    <property type="evidence" value="ECO:0007669"/>
    <property type="project" value="TreeGrafter"/>
</dbReference>
<proteinExistence type="inferred from homology"/>
<dbReference type="GO" id="GO:0004768">
    <property type="term" value="F:stearoyl-CoA 9-desaturase activity"/>
    <property type="evidence" value="ECO:0007669"/>
    <property type="project" value="TreeGrafter"/>
</dbReference>
<evidence type="ECO:0000256" key="1">
    <source>
        <dbReference type="ARBA" id="ARBA00004141"/>
    </source>
</evidence>
<comment type="similarity">
    <text evidence="2 11">Belongs to the fatty acid desaturase type 1 family.</text>
</comment>
<dbReference type="CDD" id="cd03505">
    <property type="entry name" value="Delta9-FADS-like"/>
    <property type="match status" value="1"/>
</dbReference>
<accession>A0A8I6TLW5</accession>
<keyword evidence="4 11" id="KW-0812">Transmembrane</keyword>
<evidence type="ECO:0000313" key="14">
    <source>
        <dbReference type="Proteomes" id="UP000494040"/>
    </source>
</evidence>
<dbReference type="GO" id="GO:0006636">
    <property type="term" value="P:unsaturated fatty acid biosynthetic process"/>
    <property type="evidence" value="ECO:0007669"/>
    <property type="project" value="TreeGrafter"/>
</dbReference>
<evidence type="ECO:0000256" key="2">
    <source>
        <dbReference type="ARBA" id="ARBA00009295"/>
    </source>
</evidence>
<dbReference type="InterPro" id="IPR015876">
    <property type="entry name" value="Acyl-CoA_DS"/>
</dbReference>
<keyword evidence="5" id="KW-0276">Fatty acid metabolism</keyword>
<dbReference type="PRINTS" id="PR00075">
    <property type="entry name" value="FACDDSATRASE"/>
</dbReference>
<feature type="transmembrane region" description="Helical" evidence="12">
    <location>
        <begin position="59"/>
        <end position="80"/>
    </location>
</feature>
<keyword evidence="10 11" id="KW-0275">Fatty acid biosynthesis</keyword>
<dbReference type="RefSeq" id="XP_024081400.1">
    <property type="nucleotide sequence ID" value="XM_024225632.1"/>
</dbReference>
<dbReference type="GeneID" id="106668577"/>
<evidence type="ECO:0000256" key="3">
    <source>
        <dbReference type="ARBA" id="ARBA00022516"/>
    </source>
</evidence>
<keyword evidence="6 12" id="KW-1133">Transmembrane helix</keyword>
<organism evidence="13 14">
    <name type="scientific">Cimex lectularius</name>
    <name type="common">Bed bug</name>
    <name type="synonym">Acanthia lectularia</name>
    <dbReference type="NCBI Taxonomy" id="79782"/>
    <lineage>
        <taxon>Eukaryota</taxon>
        <taxon>Metazoa</taxon>
        <taxon>Ecdysozoa</taxon>
        <taxon>Arthropoda</taxon>
        <taxon>Hexapoda</taxon>
        <taxon>Insecta</taxon>
        <taxon>Pterygota</taxon>
        <taxon>Neoptera</taxon>
        <taxon>Paraneoptera</taxon>
        <taxon>Hemiptera</taxon>
        <taxon>Heteroptera</taxon>
        <taxon>Panheteroptera</taxon>
        <taxon>Cimicomorpha</taxon>
        <taxon>Cimicidae</taxon>
        <taxon>Cimex</taxon>
    </lineage>
</organism>
<keyword evidence="7 11" id="KW-0560">Oxidoreductase</keyword>
<evidence type="ECO:0000256" key="7">
    <source>
        <dbReference type="ARBA" id="ARBA00023002"/>
    </source>
</evidence>
<feature type="transmembrane region" description="Helical" evidence="12">
    <location>
        <begin position="174"/>
        <end position="194"/>
    </location>
</feature>
<dbReference type="PANTHER" id="PTHR11351:SF92">
    <property type="entry name" value="ACYL-COA DESATURASE 2-LIKE PROTEIN"/>
    <property type="match status" value="1"/>
</dbReference>
<comment type="cofactor">
    <cofactor evidence="11">
        <name>Fe(2+)</name>
        <dbReference type="ChEBI" id="CHEBI:29033"/>
    </cofactor>
</comment>
<sequence length="347" mass="40804">MESRKEKIQNVELVKPPIKDDFPLQYVWLNVFAYTVLHLFFFYGLYLMLTFQAKWQTFIYTYLCIIFSIEGVTMGAHRLFSHKSYKATTPLKILLLIAHAIAGQNSCFIWARDHRLHHKFSDTIADPHNANNGFFYSHMGWLLMKKHPEIIKRGREIDLSDLRSDPWVMFQYRYFLPIHFFFASIMTFAPYFLWGESIKCCIGLVYFVRYALTLHGAWAVNSVAHFFGTKPYSKHLRAVQVPWISFFGGGEGWHNYHHSFPWDYKAAEFETPFNFTRTFIEIAASMGLAYDLRSATQDMVNHRIKKHGDGTKQVNCEEEKQLEVDDTDLYGEKFSKFTTIRNRQITS</sequence>
<evidence type="ECO:0000256" key="12">
    <source>
        <dbReference type="SAM" id="Phobius"/>
    </source>
</evidence>
<evidence type="ECO:0000256" key="11">
    <source>
        <dbReference type="RuleBase" id="RU000581"/>
    </source>
</evidence>
<dbReference type="AlphaFoldDB" id="A0A8I6TLW5"/>
<feature type="transmembrane region" description="Helical" evidence="12">
    <location>
        <begin position="92"/>
        <end position="111"/>
    </location>
</feature>
<comment type="domain">
    <text evidence="11">The histidine box domains are involved in binding the catalytic metal ions.</text>
</comment>
<evidence type="ECO:0000256" key="10">
    <source>
        <dbReference type="ARBA" id="ARBA00023160"/>
    </source>
</evidence>
<evidence type="ECO:0008006" key="15">
    <source>
        <dbReference type="Google" id="ProtNLM"/>
    </source>
</evidence>
<feature type="transmembrane region" description="Helical" evidence="12">
    <location>
        <begin position="206"/>
        <end position="227"/>
    </location>
</feature>
<evidence type="ECO:0000256" key="9">
    <source>
        <dbReference type="ARBA" id="ARBA00023136"/>
    </source>
</evidence>
<comment type="subcellular location">
    <subcellularLocation>
        <location evidence="1">Membrane</location>
        <topology evidence="1">Multi-pass membrane protein</topology>
    </subcellularLocation>
</comment>